<evidence type="ECO:0000313" key="21">
    <source>
        <dbReference type="Proteomes" id="UP000654370"/>
    </source>
</evidence>
<dbReference type="PROSITE" id="PS50902">
    <property type="entry name" value="FLAVODOXIN_LIKE"/>
    <property type="match status" value="1"/>
</dbReference>
<keyword evidence="10" id="KW-0521">NADP</keyword>
<dbReference type="EC" id="1.6.2.4" evidence="14"/>
<accession>A0A8H7UCD1</accession>
<dbReference type="InterPro" id="IPR029039">
    <property type="entry name" value="Flavoprotein-like_sf"/>
</dbReference>
<comment type="similarity">
    <text evidence="3">In the N-terminal section; belongs to the cytochrome P450 family.</text>
</comment>
<dbReference type="InterPro" id="IPR003097">
    <property type="entry name" value="CysJ-like_FAD-binding"/>
</dbReference>
<dbReference type="PRINTS" id="PR00369">
    <property type="entry name" value="FLAVODOXIN"/>
</dbReference>
<evidence type="ECO:0000259" key="18">
    <source>
        <dbReference type="PROSITE" id="PS50902"/>
    </source>
</evidence>
<feature type="domain" description="Flavodoxin-like" evidence="18">
    <location>
        <begin position="467"/>
        <end position="634"/>
    </location>
</feature>
<dbReference type="InterPro" id="IPR008254">
    <property type="entry name" value="Flavodoxin/NO_synth"/>
</dbReference>
<dbReference type="GO" id="GO:0070330">
    <property type="term" value="F:aromatase activity"/>
    <property type="evidence" value="ECO:0007669"/>
    <property type="project" value="InterPro"/>
</dbReference>
<evidence type="ECO:0000256" key="14">
    <source>
        <dbReference type="ARBA" id="ARBA00023797"/>
    </source>
</evidence>
<dbReference type="InterPro" id="IPR001709">
    <property type="entry name" value="Flavoprot_Pyr_Nucl_cyt_Rdtase"/>
</dbReference>
<evidence type="ECO:0000256" key="15">
    <source>
        <dbReference type="ARBA" id="ARBA00049342"/>
    </source>
</evidence>
<dbReference type="GO" id="GO:0005506">
    <property type="term" value="F:iron ion binding"/>
    <property type="evidence" value="ECO:0007669"/>
    <property type="project" value="InterPro"/>
</dbReference>
<dbReference type="Gene3D" id="1.10.630.10">
    <property type="entry name" value="Cytochrome P450"/>
    <property type="match status" value="1"/>
</dbReference>
<keyword evidence="4" id="KW-0813">Transport</keyword>
<dbReference type="OrthoDB" id="1470350at2759"/>
<dbReference type="GO" id="GO:0010181">
    <property type="term" value="F:FMN binding"/>
    <property type="evidence" value="ECO:0007669"/>
    <property type="project" value="InterPro"/>
</dbReference>
<dbReference type="AlphaFoldDB" id="A0A8H7UCD1"/>
<dbReference type="GO" id="GO:0003958">
    <property type="term" value="F:NADPH-hemoprotein reductase activity"/>
    <property type="evidence" value="ECO:0007669"/>
    <property type="project" value="UniProtKB-EC"/>
</dbReference>
<keyword evidence="6" id="KW-0285">Flavoprotein</keyword>
<dbReference type="InterPro" id="IPR001094">
    <property type="entry name" value="Flavdoxin-like"/>
</dbReference>
<dbReference type="PANTHER" id="PTHR19384:SF17">
    <property type="entry name" value="NADPH--CYTOCHROME P450 REDUCTASE"/>
    <property type="match status" value="1"/>
</dbReference>
<dbReference type="SUPFAM" id="SSF63380">
    <property type="entry name" value="Riboflavin synthase domain-like"/>
    <property type="match status" value="1"/>
</dbReference>
<dbReference type="Gene3D" id="3.40.50.360">
    <property type="match status" value="1"/>
</dbReference>
<proteinExistence type="inferred from homology"/>
<evidence type="ECO:0000256" key="6">
    <source>
        <dbReference type="ARBA" id="ARBA00022630"/>
    </source>
</evidence>
<keyword evidence="5 16" id="KW-0349">Heme</keyword>
<evidence type="ECO:0000256" key="16">
    <source>
        <dbReference type="PIRSR" id="PIRSR000209-1"/>
    </source>
</evidence>
<feature type="binding site" description="axial binding residue" evidence="16">
    <location>
        <position position="380"/>
    </location>
    <ligand>
        <name>heme</name>
        <dbReference type="ChEBI" id="CHEBI:30413"/>
    </ligand>
    <ligandPart>
        <name>Fe</name>
        <dbReference type="ChEBI" id="CHEBI:18248"/>
    </ligandPart>
</feature>
<dbReference type="SUPFAM" id="SSF52218">
    <property type="entry name" value="Flavoproteins"/>
    <property type="match status" value="1"/>
</dbReference>
<evidence type="ECO:0000256" key="1">
    <source>
        <dbReference type="ARBA" id="ARBA00001917"/>
    </source>
</evidence>
<evidence type="ECO:0000313" key="20">
    <source>
        <dbReference type="EMBL" id="KAG2176362.1"/>
    </source>
</evidence>
<comment type="cofactor">
    <cofactor evidence="16">
        <name>heme</name>
        <dbReference type="ChEBI" id="CHEBI:30413"/>
    </cofactor>
</comment>
<evidence type="ECO:0000256" key="7">
    <source>
        <dbReference type="ARBA" id="ARBA00022643"/>
    </source>
</evidence>
<dbReference type="GO" id="GO:0005829">
    <property type="term" value="C:cytosol"/>
    <property type="evidence" value="ECO:0007669"/>
    <property type="project" value="TreeGrafter"/>
</dbReference>
<evidence type="ECO:0000256" key="5">
    <source>
        <dbReference type="ARBA" id="ARBA00022617"/>
    </source>
</evidence>
<dbReference type="PRINTS" id="PR00371">
    <property type="entry name" value="FPNCR"/>
</dbReference>
<keyword evidence="11" id="KW-0560">Oxidoreductase</keyword>
<dbReference type="GO" id="GO:0050660">
    <property type="term" value="F:flavin adenine dinucleotide binding"/>
    <property type="evidence" value="ECO:0007669"/>
    <property type="project" value="TreeGrafter"/>
</dbReference>
<comment type="cofactor">
    <cofactor evidence="2">
        <name>FAD</name>
        <dbReference type="ChEBI" id="CHEBI:57692"/>
    </cofactor>
</comment>
<dbReference type="SUPFAM" id="SSF48264">
    <property type="entry name" value="Cytochrome P450"/>
    <property type="match status" value="1"/>
</dbReference>
<reference evidence="20" key="1">
    <citation type="submission" date="2020-12" db="EMBL/GenBank/DDBJ databases">
        <title>Metabolic potential, ecology and presence of endohyphal bacteria is reflected in genomic diversity of Mucoromycotina.</title>
        <authorList>
            <person name="Muszewska A."/>
            <person name="Okrasinska A."/>
            <person name="Steczkiewicz K."/>
            <person name="Drgas O."/>
            <person name="Orlowska M."/>
            <person name="Perlinska-Lenart U."/>
            <person name="Aleksandrzak-Piekarczyk T."/>
            <person name="Szatraj K."/>
            <person name="Zielenkiewicz U."/>
            <person name="Pilsyk S."/>
            <person name="Malc E."/>
            <person name="Mieczkowski P."/>
            <person name="Kruszewska J.S."/>
            <person name="Biernat P."/>
            <person name="Pawlowska J."/>
        </authorList>
    </citation>
    <scope>NUCLEOTIDE SEQUENCE</scope>
    <source>
        <strain evidence="20">WA0000067209</strain>
    </source>
</reference>
<keyword evidence="7" id="KW-0288">FMN</keyword>
<dbReference type="Pfam" id="PF00258">
    <property type="entry name" value="Flavodoxin_1"/>
    <property type="match status" value="1"/>
</dbReference>
<dbReference type="InterPro" id="IPR017938">
    <property type="entry name" value="Riboflavin_synthase-like_b-brl"/>
</dbReference>
<keyword evidence="21" id="KW-1185">Reference proteome</keyword>
<dbReference type="InterPro" id="IPR023206">
    <property type="entry name" value="Bifunctional_P450_P450_red"/>
</dbReference>
<evidence type="ECO:0000256" key="11">
    <source>
        <dbReference type="ARBA" id="ARBA00023002"/>
    </source>
</evidence>
<dbReference type="EMBL" id="JAEPQZ010000010">
    <property type="protein sequence ID" value="KAG2176362.1"/>
    <property type="molecule type" value="Genomic_DNA"/>
</dbReference>
<dbReference type="PIRSF" id="PIRSF000209">
    <property type="entry name" value="Bifunctional_P450_P450R"/>
    <property type="match status" value="1"/>
</dbReference>
<organism evidence="20 21">
    <name type="scientific">Mortierella isabellina</name>
    <name type="common">Filamentous fungus</name>
    <name type="synonym">Umbelopsis isabellina</name>
    <dbReference type="NCBI Taxonomy" id="91625"/>
    <lineage>
        <taxon>Eukaryota</taxon>
        <taxon>Fungi</taxon>
        <taxon>Fungi incertae sedis</taxon>
        <taxon>Mucoromycota</taxon>
        <taxon>Mucoromycotina</taxon>
        <taxon>Umbelopsidomycetes</taxon>
        <taxon>Umbelopsidales</taxon>
        <taxon>Umbelopsidaceae</taxon>
        <taxon>Umbelopsis</taxon>
    </lineage>
</organism>
<evidence type="ECO:0000256" key="9">
    <source>
        <dbReference type="ARBA" id="ARBA00022827"/>
    </source>
</evidence>
<keyword evidence="9" id="KW-0274">FAD</keyword>
<comment type="cofactor">
    <cofactor evidence="1">
        <name>FMN</name>
        <dbReference type="ChEBI" id="CHEBI:58210"/>
    </cofactor>
</comment>
<dbReference type="InterPro" id="IPR001128">
    <property type="entry name" value="Cyt_P450"/>
</dbReference>
<feature type="domain" description="FAD-binding FR-type" evidence="19">
    <location>
        <begin position="689"/>
        <end position="940"/>
    </location>
</feature>
<sequence>MTVYESDKIPGPEPRHDYVSVCDPDCLQTTHKDGEYFTKEIQSTYEDLAILNGRGLVTTATKDPDWVLGHKLLMPAFSARAMKAYHYKMGESIKDLMNIIESFQKSGEDFDVSRWMIALALESIGNIGFDYDFNLLKDPNADRHPFTVALAYVQSMIMKRSASVSWMKWMKTSANARFQRDLGTLRATLDEVLKERREHPHSEDQLSDLLDFMISASTKDGEKLDDKLIRDNVMTFLSAGHNTTSSFLSWTILELCRHPEVAETIRQELANAGVQPGEIPTPEQVNACKYLDLVIKESLRMHPPIVAVIKYCKKDCTLKAGTTGDEYKIKAGQLLQSNINALHHSTKVWDDPMVFNPDRFADAELHPNAWMPFSDGPRACIGRQFSLQEGKLALVMMLSKFNFSMEDPSKQIGYEIIVAIKPVGLMVKVTPAEMPEPTEEIVVTQRRESKAEPQDSLKPAEFPLPPVTILYGTQTNTSEEYAKKLAGQAKEFGFNTIKVDDLDNWKLLKGGKLAKLNKDQSAPSSGDDVKVTELMVVVTATYNGNPPDNAMKFDEWLSKKTESIEDTKKNELEGILYAVFGCGNRDWSSTFQKFPTAIDTGLELLGGERLLPAGVGDASDDIDGDFSEWSANFWSTLMQRYGQSSSGKNADIMTSTAPLADPSKDFELEFLPAHKNKEVIAQANENRNQRGKIVTIKENRELQNFEKSHRSTKHIEVQFDKSEDGKPLYLAGDHLEITPVNNEELIELVAVNLGLVLDSVFQIKLNDVDVSHLSPRSLAANINGPCTIRNALKYYADLTGPPTRYTLSVLGKQLEKTRPEIAKRLQEALQPGKETPRLKEFLSTHRTFVDIMKAFNIKELNLKEFLSSVNCIVPRKYSISSGPTEHPFDPSVSIGIVRDIGGPDGKTEYPGLASGYLDTLKPGSHVNAQIKDCKSTFRLPEDDSTPVIFICAGTGMSPFRGFLQERHAKGLKSSKKGGSSEAYMFFGCRHPEQDFIYKEELQSYVEDGTLSELYTTFSRSNQVVKYVQHSLLQHAQMLYELMADHNAKVYVCGSAGSMAKDVKRTWERITVQMSGMSEPEAEDLLKEWSDKGNDTGSGEEIRGHQPVTETAREQSKVLAQIRSSLIEKGYRGGACHPFCLTIIAFRLLICNNATK</sequence>
<dbReference type="PANTHER" id="PTHR19384">
    <property type="entry name" value="NITRIC OXIDE SYNTHASE-RELATED"/>
    <property type="match status" value="1"/>
</dbReference>
<dbReference type="InterPro" id="IPR036396">
    <property type="entry name" value="Cyt_P450_sf"/>
</dbReference>
<evidence type="ECO:0000256" key="8">
    <source>
        <dbReference type="ARBA" id="ARBA00022723"/>
    </source>
</evidence>
<dbReference type="SUPFAM" id="SSF52343">
    <property type="entry name" value="Ferredoxin reductase-like, C-terminal NADP-linked domain"/>
    <property type="match status" value="1"/>
</dbReference>
<dbReference type="InterPro" id="IPR023173">
    <property type="entry name" value="NADPH_Cyt_P450_Rdtase_alpha"/>
</dbReference>
<comment type="catalytic activity">
    <reaction evidence="15">
        <text>2 oxidized [cytochrome P450] + NADPH = 2 reduced [cytochrome P450] + NADP(+) + H(+)</text>
        <dbReference type="Rhea" id="RHEA:24040"/>
        <dbReference type="Rhea" id="RHEA-COMP:14627"/>
        <dbReference type="Rhea" id="RHEA-COMP:14628"/>
        <dbReference type="ChEBI" id="CHEBI:15378"/>
        <dbReference type="ChEBI" id="CHEBI:55376"/>
        <dbReference type="ChEBI" id="CHEBI:57783"/>
        <dbReference type="ChEBI" id="CHEBI:58349"/>
        <dbReference type="ChEBI" id="CHEBI:60344"/>
        <dbReference type="EC" id="1.6.2.4"/>
    </reaction>
</comment>
<dbReference type="Gene3D" id="1.20.990.10">
    <property type="entry name" value="NADPH-cytochrome p450 Reductase, Chain A, domain 3"/>
    <property type="match status" value="1"/>
</dbReference>
<evidence type="ECO:0000256" key="12">
    <source>
        <dbReference type="ARBA" id="ARBA00023004"/>
    </source>
</evidence>
<evidence type="ECO:0000259" key="19">
    <source>
        <dbReference type="PROSITE" id="PS51384"/>
    </source>
</evidence>
<comment type="caution">
    <text evidence="20">The sequence shown here is derived from an EMBL/GenBank/DDBJ whole genome shotgun (WGS) entry which is preliminary data.</text>
</comment>
<gene>
    <name evidence="20" type="ORF">INT43_005596</name>
</gene>
<dbReference type="Pfam" id="PF00067">
    <property type="entry name" value="p450"/>
    <property type="match status" value="1"/>
</dbReference>
<name>A0A8H7UCD1_MORIS</name>
<evidence type="ECO:0000256" key="13">
    <source>
        <dbReference type="ARBA" id="ARBA00023033"/>
    </source>
</evidence>
<feature type="region of interest" description="Disordered" evidence="17">
    <location>
        <begin position="1088"/>
        <end position="1113"/>
    </location>
</feature>
<keyword evidence="8 16" id="KW-0479">Metal-binding</keyword>
<keyword evidence="12 16" id="KW-0408">Iron</keyword>
<evidence type="ECO:0000256" key="17">
    <source>
        <dbReference type="SAM" id="MobiDB-lite"/>
    </source>
</evidence>
<evidence type="ECO:0000256" key="4">
    <source>
        <dbReference type="ARBA" id="ARBA00022448"/>
    </source>
</evidence>
<feature type="compositionally biased region" description="Basic and acidic residues" evidence="17">
    <location>
        <begin position="1088"/>
        <end position="1103"/>
    </location>
</feature>
<dbReference type="PROSITE" id="PS51384">
    <property type="entry name" value="FAD_FR"/>
    <property type="match status" value="1"/>
</dbReference>
<evidence type="ECO:0000256" key="3">
    <source>
        <dbReference type="ARBA" id="ARBA00010018"/>
    </source>
</evidence>
<dbReference type="Gene3D" id="2.40.30.10">
    <property type="entry name" value="Translation factors"/>
    <property type="match status" value="1"/>
</dbReference>
<dbReference type="InterPro" id="IPR001433">
    <property type="entry name" value="OxRdtase_FAD/NAD-bd"/>
</dbReference>
<dbReference type="Pfam" id="PF00175">
    <property type="entry name" value="NAD_binding_1"/>
    <property type="match status" value="1"/>
</dbReference>
<dbReference type="PROSITE" id="PS00086">
    <property type="entry name" value="CYTOCHROME_P450"/>
    <property type="match status" value="1"/>
</dbReference>
<dbReference type="InterPro" id="IPR039261">
    <property type="entry name" value="FNR_nucleotide-bd"/>
</dbReference>
<evidence type="ECO:0000256" key="2">
    <source>
        <dbReference type="ARBA" id="ARBA00001974"/>
    </source>
</evidence>
<protein>
    <recommendedName>
        <fullName evidence="14">NADPH--hemoprotein reductase</fullName>
        <ecNumber evidence="14">1.6.2.4</ecNumber>
    </recommendedName>
</protein>
<evidence type="ECO:0000256" key="10">
    <source>
        <dbReference type="ARBA" id="ARBA00022857"/>
    </source>
</evidence>
<dbReference type="Proteomes" id="UP000654370">
    <property type="component" value="Unassembled WGS sequence"/>
</dbReference>
<keyword evidence="13" id="KW-0503">Monooxygenase</keyword>
<dbReference type="Pfam" id="PF00667">
    <property type="entry name" value="FAD_binding_1"/>
    <property type="match status" value="1"/>
</dbReference>
<dbReference type="InterPro" id="IPR017972">
    <property type="entry name" value="Cyt_P450_CS"/>
</dbReference>
<dbReference type="Gene3D" id="3.40.50.80">
    <property type="entry name" value="Nucleotide-binding domain of ferredoxin-NADP reductase (FNR) module"/>
    <property type="match status" value="1"/>
</dbReference>
<dbReference type="InterPro" id="IPR017927">
    <property type="entry name" value="FAD-bd_FR_type"/>
</dbReference>
<dbReference type="GO" id="GO:0020037">
    <property type="term" value="F:heme binding"/>
    <property type="evidence" value="ECO:0007669"/>
    <property type="project" value="InterPro"/>
</dbReference>